<accession>A0A814M738</accession>
<feature type="domain" description="Helitron helicase-like" evidence="1">
    <location>
        <begin position="528"/>
        <end position="645"/>
    </location>
</feature>
<dbReference type="Proteomes" id="UP000663879">
    <property type="component" value="Unassembled WGS sequence"/>
</dbReference>
<evidence type="ECO:0000313" key="3">
    <source>
        <dbReference type="Proteomes" id="UP000663879"/>
    </source>
</evidence>
<comment type="caution">
    <text evidence="2">The sequence shown here is derived from an EMBL/GenBank/DDBJ whole genome shotgun (WGS) entry which is preliminary data.</text>
</comment>
<name>A0A814M738_9BILA</name>
<reference evidence="2" key="1">
    <citation type="submission" date="2021-02" db="EMBL/GenBank/DDBJ databases">
        <authorList>
            <person name="Nowell W R."/>
        </authorList>
    </citation>
    <scope>NUCLEOTIDE SEQUENCE</scope>
    <source>
        <strain evidence="2">Ploen Becks lab</strain>
    </source>
</reference>
<proteinExistence type="predicted"/>
<dbReference type="OrthoDB" id="416437at2759"/>
<dbReference type="Pfam" id="PF14214">
    <property type="entry name" value="Helitron_like_N"/>
    <property type="match status" value="1"/>
</dbReference>
<dbReference type="AlphaFoldDB" id="A0A814M738"/>
<organism evidence="2 3">
    <name type="scientific">Brachionus calyciflorus</name>
    <dbReference type="NCBI Taxonomy" id="104777"/>
    <lineage>
        <taxon>Eukaryota</taxon>
        <taxon>Metazoa</taxon>
        <taxon>Spiralia</taxon>
        <taxon>Gnathifera</taxon>
        <taxon>Rotifera</taxon>
        <taxon>Eurotatoria</taxon>
        <taxon>Monogononta</taxon>
        <taxon>Pseudotrocha</taxon>
        <taxon>Ploima</taxon>
        <taxon>Brachionidae</taxon>
        <taxon>Brachionus</taxon>
    </lineage>
</organism>
<evidence type="ECO:0000259" key="1">
    <source>
        <dbReference type="Pfam" id="PF14214"/>
    </source>
</evidence>
<evidence type="ECO:0000313" key="2">
    <source>
        <dbReference type="EMBL" id="CAF1074181.1"/>
    </source>
</evidence>
<dbReference type="InterPro" id="IPR025476">
    <property type="entry name" value="Helitron_helicase-like"/>
</dbReference>
<keyword evidence="3" id="KW-1185">Reference proteome</keyword>
<sequence>MIGINSKLTRDNELEEFITRAKDFLETEEKYVTALEENRSKIKGIKEKLADYAQKNFTNMRVNELIKLDTQKSRTFINYLSEYNQLLKQDDPAQYEEDILLSQLNLQNFTQCEPVLPSQNEKLFNNQKTSLALIDEDDNQMHKQTLEFQGIKENIQDDSVNHGLNDSLTTNIQNLTKSNQFQGCSPKKRIRKTTQKETKSSKKLVNELIKLDTQKSTTFINYLSEYNQLLKQDDPALDEEEKNGWIKNFNLEGSNLIRSKNDKYTFCNSCANNFNRKRKLDVFDDFGKLPPVIKELSSYNEYKELSLCSLYFNLYQPTNYGYWHMSGQMNLYNKKIENLKGTFGMIFEKSEEIPASKIKRLDRYSLTNDSYIGFPSTNSDVILKDRDRIELNINNNEEIGLIINVDERKNLQYVEKVNTNIGYCVEYDSKKDNIKKKEIFSNDNSIEPKLFPHLLPYGTGFFNGKLNGITLAQYFRIRLLNQDPRWRENKFYLFYAYDRLMRERIFAINNMIKARNKLSDNKNVESLTNDNYNDYFKYGNCIPKSITGSKAYWKAKYHDLISIINSKGLPNLFVTLTANDSWPELKILLEKNKNKCPLFNPVEVSEYFFNRLSSIMKQVNSKNVTNHWCRIECQNRGSLHAHILLWLKDENRKLIRADLPNGKDPFSQKLRSLVTKYQLHKCVPRRCFKNKKKFFKSCKYGFQFERCDEDHLSEDGSKFFYKRTKKEDQQVVPYSPELLLLWNGHVNVQYVTKKGIEQYLVKYISKIEPTFSGKKLDNETNEVQKYFQLRTVSSVEASAYNIMGHHFVQSNMKVLFVPTCFPNEEFKFLKKKNWSCKECDQWS</sequence>
<protein>
    <recommendedName>
        <fullName evidence="1">Helitron helicase-like domain-containing protein</fullName>
    </recommendedName>
</protein>
<dbReference type="EMBL" id="CAJNOC010006273">
    <property type="protein sequence ID" value="CAF1074181.1"/>
    <property type="molecule type" value="Genomic_DNA"/>
</dbReference>
<gene>
    <name evidence="2" type="ORF">OXX778_LOCUS19879</name>
</gene>